<feature type="domain" description="Citrate transporter-like" evidence="6">
    <location>
        <begin position="192"/>
        <end position="379"/>
    </location>
</feature>
<dbReference type="InterPro" id="IPR051475">
    <property type="entry name" value="Diverse_Ion_Transporter"/>
</dbReference>
<dbReference type="GO" id="GO:0016020">
    <property type="term" value="C:membrane"/>
    <property type="evidence" value="ECO:0007669"/>
    <property type="project" value="UniProtKB-SubCell"/>
</dbReference>
<reference evidence="7" key="1">
    <citation type="submission" date="2020-11" db="EMBL/GenBank/DDBJ databases">
        <authorList>
            <person name="Tran Van P."/>
        </authorList>
    </citation>
    <scope>NUCLEOTIDE SEQUENCE</scope>
</reference>
<dbReference type="InterPro" id="IPR004680">
    <property type="entry name" value="Cit_transptr-like_dom"/>
</dbReference>
<dbReference type="OrthoDB" id="442352at2759"/>
<evidence type="ECO:0000256" key="3">
    <source>
        <dbReference type="ARBA" id="ARBA00022692"/>
    </source>
</evidence>
<sequence length="402" mass="43896">MPIHLNPAKLAGLENGGGKLGVKLGAITESSMSSINPEEDDGSDPVHLGELEVIKPGTVLNYIKLTVLTGFCILSVTFNLRTSWVLPFEDIEHALIHHIERKTVHKRYQLHELPLDCEEYIVLETNLVEPVSIGIALSTFPGRITPSVIYAALILVGMYLLITFEIVHRTLAALIASTVSVAVLSGLRGVKKGYMRIGQADIRSWSISKGDPWKVITYLSVFTAVISAFLDNVTTVLLLTPVTIRLCEVIQLDPVPVLILTVLFSNIGGAATPIGDPPNVLIVSNQQIHQRGINFGNFTVHMMIGAVIAFLTVYGVVRWWYNDLKGIQVKDSHEVAGMLDCEEYIVLETNLVEPVSIGIALSTFPGRITPSVIYAALILVGMYLLITFEVSSSHRILNGVTP</sequence>
<gene>
    <name evidence="7" type="ORF">CTOB1V02_LOCUS1315</name>
</gene>
<dbReference type="GO" id="GO:0055085">
    <property type="term" value="P:transmembrane transport"/>
    <property type="evidence" value="ECO:0007669"/>
    <property type="project" value="InterPro"/>
</dbReference>
<name>A0A7R8ZGZ7_9CRUS</name>
<organism evidence="7">
    <name type="scientific">Cyprideis torosa</name>
    <dbReference type="NCBI Taxonomy" id="163714"/>
    <lineage>
        <taxon>Eukaryota</taxon>
        <taxon>Metazoa</taxon>
        <taxon>Ecdysozoa</taxon>
        <taxon>Arthropoda</taxon>
        <taxon>Crustacea</taxon>
        <taxon>Oligostraca</taxon>
        <taxon>Ostracoda</taxon>
        <taxon>Podocopa</taxon>
        <taxon>Podocopida</taxon>
        <taxon>Cytherocopina</taxon>
        <taxon>Cytheroidea</taxon>
        <taxon>Cytherideidae</taxon>
        <taxon>Cyprideis</taxon>
    </lineage>
</organism>
<evidence type="ECO:0000256" key="1">
    <source>
        <dbReference type="ARBA" id="ARBA00004141"/>
    </source>
</evidence>
<proteinExistence type="predicted"/>
<evidence type="ECO:0000256" key="2">
    <source>
        <dbReference type="ARBA" id="ARBA00022448"/>
    </source>
</evidence>
<protein>
    <recommendedName>
        <fullName evidence="6">Citrate transporter-like domain-containing protein</fullName>
    </recommendedName>
</protein>
<dbReference type="PANTHER" id="PTHR43568:SF1">
    <property type="entry name" value="P PROTEIN"/>
    <property type="match status" value="1"/>
</dbReference>
<keyword evidence="5" id="KW-0472">Membrane</keyword>
<dbReference type="EMBL" id="OB660184">
    <property type="protein sequence ID" value="CAD7223325.1"/>
    <property type="molecule type" value="Genomic_DNA"/>
</dbReference>
<dbReference type="AlphaFoldDB" id="A0A7R8ZGZ7"/>
<feature type="non-terminal residue" evidence="7">
    <location>
        <position position="1"/>
    </location>
</feature>
<dbReference type="Pfam" id="PF03600">
    <property type="entry name" value="CitMHS"/>
    <property type="match status" value="1"/>
</dbReference>
<keyword evidence="2" id="KW-0813">Transport</keyword>
<dbReference type="PANTHER" id="PTHR43568">
    <property type="entry name" value="P PROTEIN"/>
    <property type="match status" value="1"/>
</dbReference>
<keyword evidence="3" id="KW-0812">Transmembrane</keyword>
<evidence type="ECO:0000313" key="7">
    <source>
        <dbReference type="EMBL" id="CAD7223325.1"/>
    </source>
</evidence>
<comment type="subcellular location">
    <subcellularLocation>
        <location evidence="1">Membrane</location>
        <topology evidence="1">Multi-pass membrane protein</topology>
    </subcellularLocation>
</comment>
<keyword evidence="4" id="KW-1133">Transmembrane helix</keyword>
<evidence type="ECO:0000259" key="6">
    <source>
        <dbReference type="Pfam" id="PF03600"/>
    </source>
</evidence>
<accession>A0A7R8ZGZ7</accession>
<evidence type="ECO:0000256" key="4">
    <source>
        <dbReference type="ARBA" id="ARBA00022989"/>
    </source>
</evidence>
<evidence type="ECO:0000256" key="5">
    <source>
        <dbReference type="ARBA" id="ARBA00023136"/>
    </source>
</evidence>